<dbReference type="Proteomes" id="UP001241621">
    <property type="component" value="Segment"/>
</dbReference>
<reference evidence="1" key="1">
    <citation type="submission" date="2023-03" db="EMBL/GenBank/DDBJ databases">
        <authorList>
            <person name="Karpo H.E."/>
            <person name="McAvaddy O.H."/>
            <person name="Miller J.S."/>
            <person name="Popovich S.X."/>
            <person name="Sunnen C.N."/>
            <person name="Garlena R.A."/>
            <person name="Russell D.A."/>
            <person name="Pope W.H."/>
            <person name="Jacobs-Sera D."/>
            <person name="Hatfull G.F."/>
        </authorList>
    </citation>
    <scope>NUCLEOTIDE SEQUENCE</scope>
</reference>
<organism evidence="1 2">
    <name type="scientific">Gordonia phage Tarzan</name>
    <dbReference type="NCBI Taxonomy" id="3038367"/>
    <lineage>
        <taxon>Viruses</taxon>
        <taxon>Duplodnaviria</taxon>
        <taxon>Heunggongvirae</taxon>
        <taxon>Uroviricota</taxon>
        <taxon>Caudoviricetes</taxon>
        <taxon>Santhisvirus</taxon>
        <taxon>Santhisvirus tarzan</taxon>
    </lineage>
</organism>
<accession>A0AAF0GK99</accession>
<dbReference type="EMBL" id="OQ709200">
    <property type="protein sequence ID" value="WGH20043.1"/>
    <property type="molecule type" value="Genomic_DNA"/>
</dbReference>
<dbReference type="KEGG" id="vg:80559404"/>
<protein>
    <submittedName>
        <fullName evidence="1">Head-to-tail adaptor</fullName>
    </submittedName>
</protein>
<sequence>MPAPAFADATAVEELVNNGTSTADALAAALAEVRRYCRWHVAPVWQHHTVTVTGAGPALILPTLHLGTLEEIVENGTTLDLTRIDHDAGILEHRDGRPWSSRRGGITVTMTHGYTLDEVADLRGLVLDVAAGAHLAPAGLSNGPEKIGPFEYGGTSGVALTPAHTAVLDAYRLPVLP</sequence>
<evidence type="ECO:0000313" key="2">
    <source>
        <dbReference type="Proteomes" id="UP001241621"/>
    </source>
</evidence>
<gene>
    <name evidence="1" type="primary">8</name>
</gene>
<dbReference type="RefSeq" id="YP_010842606.1">
    <property type="nucleotide sequence ID" value="NC_079143.1"/>
</dbReference>
<name>A0AAF0GK99_9CAUD</name>
<proteinExistence type="predicted"/>
<dbReference type="GeneID" id="80559404"/>
<keyword evidence="2" id="KW-1185">Reference proteome</keyword>
<evidence type="ECO:0000313" key="1">
    <source>
        <dbReference type="EMBL" id="WGH20043.1"/>
    </source>
</evidence>